<evidence type="ECO:0000256" key="5">
    <source>
        <dbReference type="ARBA" id="ARBA00023136"/>
    </source>
</evidence>
<keyword evidence="4 6" id="KW-1133">Transmembrane helix</keyword>
<dbReference type="InterPro" id="IPR011701">
    <property type="entry name" value="MFS"/>
</dbReference>
<evidence type="ECO:0000259" key="7">
    <source>
        <dbReference type="PROSITE" id="PS50850"/>
    </source>
</evidence>
<reference evidence="8 9" key="1">
    <citation type="journal article" date="2019" name="Int. J. Syst. Evol. Microbiol.">
        <title>The Global Catalogue of Microorganisms (GCM) 10K type strain sequencing project: providing services to taxonomists for standard genome sequencing and annotation.</title>
        <authorList>
            <consortium name="The Broad Institute Genomics Platform"/>
            <consortium name="The Broad Institute Genome Sequencing Center for Infectious Disease"/>
            <person name="Wu L."/>
            <person name="Ma J."/>
        </authorList>
    </citation>
    <scope>NUCLEOTIDE SEQUENCE [LARGE SCALE GENOMIC DNA]</scope>
    <source>
        <strain evidence="8 9">JCM 8201</strain>
    </source>
</reference>
<dbReference type="Proteomes" id="UP001501842">
    <property type="component" value="Unassembled WGS sequence"/>
</dbReference>
<feature type="transmembrane region" description="Helical" evidence="6">
    <location>
        <begin position="293"/>
        <end position="314"/>
    </location>
</feature>
<feature type="transmembrane region" description="Helical" evidence="6">
    <location>
        <begin position="326"/>
        <end position="352"/>
    </location>
</feature>
<dbReference type="Pfam" id="PF07690">
    <property type="entry name" value="MFS_1"/>
    <property type="match status" value="1"/>
</dbReference>
<evidence type="ECO:0000256" key="6">
    <source>
        <dbReference type="SAM" id="Phobius"/>
    </source>
</evidence>
<feature type="transmembrane region" description="Helical" evidence="6">
    <location>
        <begin position="364"/>
        <end position="384"/>
    </location>
</feature>
<dbReference type="Gene3D" id="1.20.1250.20">
    <property type="entry name" value="MFS general substrate transporter like domains"/>
    <property type="match status" value="2"/>
</dbReference>
<evidence type="ECO:0000313" key="8">
    <source>
        <dbReference type="EMBL" id="GAA2738211.1"/>
    </source>
</evidence>
<feature type="transmembrane region" description="Helical" evidence="6">
    <location>
        <begin position="33"/>
        <end position="56"/>
    </location>
</feature>
<dbReference type="EMBL" id="BAAATZ010000037">
    <property type="protein sequence ID" value="GAA2738211.1"/>
    <property type="molecule type" value="Genomic_DNA"/>
</dbReference>
<feature type="transmembrane region" description="Helical" evidence="6">
    <location>
        <begin position="267"/>
        <end position="287"/>
    </location>
</feature>
<feature type="domain" description="Major facilitator superfamily (MFS) profile" evidence="7">
    <location>
        <begin position="1"/>
        <end position="388"/>
    </location>
</feature>
<feature type="transmembrane region" description="Helical" evidence="6">
    <location>
        <begin position="153"/>
        <end position="172"/>
    </location>
</feature>
<dbReference type="PANTHER" id="PTHR43124:SF3">
    <property type="entry name" value="CHLORAMPHENICOL EFFLUX PUMP RV0191"/>
    <property type="match status" value="1"/>
</dbReference>
<accession>A0ABN3UUR5</accession>
<keyword evidence="5 6" id="KW-0472">Membrane</keyword>
<dbReference type="SUPFAM" id="SSF103473">
    <property type="entry name" value="MFS general substrate transporter"/>
    <property type="match status" value="1"/>
</dbReference>
<evidence type="ECO:0000313" key="9">
    <source>
        <dbReference type="Proteomes" id="UP001501842"/>
    </source>
</evidence>
<feature type="transmembrane region" description="Helical" evidence="6">
    <location>
        <begin position="63"/>
        <end position="83"/>
    </location>
</feature>
<evidence type="ECO:0000256" key="1">
    <source>
        <dbReference type="ARBA" id="ARBA00004651"/>
    </source>
</evidence>
<keyword evidence="3 6" id="KW-0812">Transmembrane</keyword>
<feature type="transmembrane region" description="Helical" evidence="6">
    <location>
        <begin position="89"/>
        <end position="114"/>
    </location>
</feature>
<gene>
    <name evidence="8" type="ORF">GCM10010439_71340</name>
</gene>
<evidence type="ECO:0000256" key="3">
    <source>
        <dbReference type="ARBA" id="ARBA00022692"/>
    </source>
</evidence>
<keyword evidence="9" id="KW-1185">Reference proteome</keyword>
<evidence type="ECO:0000256" key="2">
    <source>
        <dbReference type="ARBA" id="ARBA00022475"/>
    </source>
</evidence>
<feature type="transmembrane region" description="Helical" evidence="6">
    <location>
        <begin position="235"/>
        <end position="255"/>
    </location>
</feature>
<dbReference type="InterPro" id="IPR050189">
    <property type="entry name" value="MFS_Efflux_Transporters"/>
</dbReference>
<comment type="caution">
    <text evidence="8">The sequence shown here is derived from an EMBL/GenBank/DDBJ whole genome shotgun (WGS) entry which is preliminary data.</text>
</comment>
<dbReference type="InterPro" id="IPR036259">
    <property type="entry name" value="MFS_trans_sf"/>
</dbReference>
<evidence type="ECO:0000256" key="4">
    <source>
        <dbReference type="ARBA" id="ARBA00022989"/>
    </source>
</evidence>
<feature type="transmembrane region" description="Helical" evidence="6">
    <location>
        <begin position="204"/>
        <end position="223"/>
    </location>
</feature>
<protein>
    <submittedName>
        <fullName evidence="8">MFS transporter</fullName>
    </submittedName>
</protein>
<sequence length="401" mass="42415">MGILAYITAVLHRTSFGVAGIEATERFQVTASVLSTFAVLQVLVYTVCQIPAGLLLDRFGPRTMIATGALLMSAGQLMLAFAPDVGTAIAARVLVGAGDATTFVSVLSLATGWFPPRYASLLTQLTGLLGQAGQILSAIPLVALLHGPGWSTAYGSAASLGLLIAVLAFAVLRDPPRDAAIPTLPQIRANLVDAWRHPGTRLGLWTHFVTQFSANTFSLMWGYPYLVSAQGLSPTTAGTLLLVFVVATMAAGPLIGRWLGTHPTHHVRVAVGIAVLIILTWTVVLAMPVRSPLWLLTALVVATAFGGPAAMIGFDHAREHNPAHRLGTATGIVNAGGFTAALIAILAMGVILDLASPTSAFTFDAFRLAWLAQYPLWLLGLWQIHRTRRATLRFAQIPGPR</sequence>
<dbReference type="RefSeq" id="WP_344457808.1">
    <property type="nucleotide sequence ID" value="NZ_BAAATZ010000037.1"/>
</dbReference>
<name>A0ABN3UUR5_9ACTN</name>
<dbReference type="PANTHER" id="PTHR43124">
    <property type="entry name" value="PURINE EFFLUX PUMP PBUE"/>
    <property type="match status" value="1"/>
</dbReference>
<comment type="subcellular location">
    <subcellularLocation>
        <location evidence="1">Cell membrane</location>
        <topology evidence="1">Multi-pass membrane protein</topology>
    </subcellularLocation>
</comment>
<dbReference type="InterPro" id="IPR020846">
    <property type="entry name" value="MFS_dom"/>
</dbReference>
<organism evidence="8 9">
    <name type="scientific">Actinocorallia aurantiaca</name>
    <dbReference type="NCBI Taxonomy" id="46204"/>
    <lineage>
        <taxon>Bacteria</taxon>
        <taxon>Bacillati</taxon>
        <taxon>Actinomycetota</taxon>
        <taxon>Actinomycetes</taxon>
        <taxon>Streptosporangiales</taxon>
        <taxon>Thermomonosporaceae</taxon>
        <taxon>Actinocorallia</taxon>
    </lineage>
</organism>
<keyword evidence="2" id="KW-1003">Cell membrane</keyword>
<proteinExistence type="predicted"/>
<dbReference type="PROSITE" id="PS50850">
    <property type="entry name" value="MFS"/>
    <property type="match status" value="1"/>
</dbReference>